<dbReference type="Proteomes" id="UP000183995">
    <property type="component" value="Unassembled WGS sequence"/>
</dbReference>
<proteinExistence type="predicted"/>
<dbReference type="RefSeq" id="WP_073082873.1">
    <property type="nucleotide sequence ID" value="NZ_FQXV01000020.1"/>
</dbReference>
<organism evidence="2 3">
    <name type="scientific">Sporobacter termitidis DSM 10068</name>
    <dbReference type="NCBI Taxonomy" id="1123282"/>
    <lineage>
        <taxon>Bacteria</taxon>
        <taxon>Bacillati</taxon>
        <taxon>Bacillota</taxon>
        <taxon>Clostridia</taxon>
        <taxon>Eubacteriales</taxon>
        <taxon>Oscillospiraceae</taxon>
        <taxon>Sporobacter</taxon>
    </lineage>
</organism>
<gene>
    <name evidence="2" type="ORF">SAMN02745823_03712</name>
</gene>
<protein>
    <submittedName>
        <fullName evidence="2">Predicted Fe-Mo cluster-binding protein, NifX family</fullName>
    </submittedName>
</protein>
<dbReference type="PANTHER" id="PTHR42983:SF1">
    <property type="entry name" value="IRON-MOLYBDENUM PROTEIN"/>
    <property type="match status" value="1"/>
</dbReference>
<evidence type="ECO:0000313" key="3">
    <source>
        <dbReference type="Proteomes" id="UP000183995"/>
    </source>
</evidence>
<name>A0A1M5ZGS8_9FIRM</name>
<evidence type="ECO:0000259" key="1">
    <source>
        <dbReference type="Pfam" id="PF02579"/>
    </source>
</evidence>
<dbReference type="EMBL" id="FQXV01000020">
    <property type="protein sequence ID" value="SHI23384.1"/>
    <property type="molecule type" value="Genomic_DNA"/>
</dbReference>
<evidence type="ECO:0000313" key="2">
    <source>
        <dbReference type="EMBL" id="SHI23384.1"/>
    </source>
</evidence>
<dbReference type="InterPro" id="IPR036105">
    <property type="entry name" value="DiNase_FeMo-co_biosyn_sf"/>
</dbReference>
<dbReference type="PANTHER" id="PTHR42983">
    <property type="entry name" value="DINITROGENASE IRON-MOLYBDENUM COFACTOR PROTEIN-RELATED"/>
    <property type="match status" value="1"/>
</dbReference>
<sequence>MLIAVSADGQRLSSAVSQNFESCRFLLFVETDTMSYEAIEHGGDAAALADKIVGRDCEAVITGAFTPEIFNTIANACVTRYSGAGLTVAEALDRMDKNTLEYIRFADKDDACHGDHGGGECNCGEEE</sequence>
<reference evidence="2 3" key="1">
    <citation type="submission" date="2016-11" db="EMBL/GenBank/DDBJ databases">
        <authorList>
            <person name="Jaros S."/>
            <person name="Januszkiewicz K."/>
            <person name="Wedrychowicz H."/>
        </authorList>
    </citation>
    <scope>NUCLEOTIDE SEQUENCE [LARGE SCALE GENOMIC DNA]</scope>
    <source>
        <strain evidence="2 3">DSM 10068</strain>
    </source>
</reference>
<feature type="domain" description="Dinitrogenase iron-molybdenum cofactor biosynthesis" evidence="1">
    <location>
        <begin position="13"/>
        <end position="95"/>
    </location>
</feature>
<dbReference type="SUPFAM" id="SSF53146">
    <property type="entry name" value="Nitrogenase accessory factor-like"/>
    <property type="match status" value="1"/>
</dbReference>
<accession>A0A1M5ZGS8</accession>
<dbReference type="STRING" id="1123282.SAMN02745823_03712"/>
<keyword evidence="3" id="KW-1185">Reference proteome</keyword>
<dbReference type="InterPro" id="IPR003731">
    <property type="entry name" value="Di-Nase_FeMo-co_biosynth"/>
</dbReference>
<dbReference type="Pfam" id="PF02579">
    <property type="entry name" value="Nitro_FeMo-Co"/>
    <property type="match status" value="1"/>
</dbReference>
<dbReference type="OrthoDB" id="9807451at2"/>
<dbReference type="Gene3D" id="3.30.420.130">
    <property type="entry name" value="Dinitrogenase iron-molybdenum cofactor biosynthesis domain"/>
    <property type="match status" value="1"/>
</dbReference>
<dbReference type="AlphaFoldDB" id="A0A1M5ZGS8"/>